<dbReference type="InterPro" id="IPR006311">
    <property type="entry name" value="TAT_signal"/>
</dbReference>
<dbReference type="PROSITE" id="PS51318">
    <property type="entry name" value="TAT"/>
    <property type="match status" value="1"/>
</dbReference>
<dbReference type="GO" id="GO:0009523">
    <property type="term" value="C:photosystem II"/>
    <property type="evidence" value="ECO:0007669"/>
    <property type="project" value="InterPro"/>
</dbReference>
<evidence type="ECO:0000313" key="3">
    <source>
        <dbReference type="Proteomes" id="UP000054498"/>
    </source>
</evidence>
<evidence type="ECO:0000313" key="2">
    <source>
        <dbReference type="EMBL" id="KIY91466.1"/>
    </source>
</evidence>
<dbReference type="GeneID" id="25734262"/>
<dbReference type="STRING" id="145388.A0A0D2LN45"/>
<dbReference type="GO" id="GO:0010207">
    <property type="term" value="P:photosystem II assembly"/>
    <property type="evidence" value="ECO:0007669"/>
    <property type="project" value="InterPro"/>
</dbReference>
<organism evidence="2 3">
    <name type="scientific">Monoraphidium neglectum</name>
    <dbReference type="NCBI Taxonomy" id="145388"/>
    <lineage>
        <taxon>Eukaryota</taxon>
        <taxon>Viridiplantae</taxon>
        <taxon>Chlorophyta</taxon>
        <taxon>core chlorophytes</taxon>
        <taxon>Chlorophyceae</taxon>
        <taxon>CS clade</taxon>
        <taxon>Sphaeropleales</taxon>
        <taxon>Selenastraceae</taxon>
        <taxon>Monoraphidium</taxon>
    </lineage>
</organism>
<dbReference type="Proteomes" id="UP000054498">
    <property type="component" value="Unassembled WGS sequence"/>
</dbReference>
<gene>
    <name evidence="2" type="ORF">MNEG_16497</name>
</gene>
<evidence type="ECO:0000256" key="1">
    <source>
        <dbReference type="SAM" id="MobiDB-lite"/>
    </source>
</evidence>
<dbReference type="InterPro" id="IPR025585">
    <property type="entry name" value="PSII_Psb27"/>
</dbReference>
<dbReference type="InterPro" id="IPR038450">
    <property type="entry name" value="PSII_Psb27_sf"/>
</dbReference>
<reference evidence="2 3" key="1">
    <citation type="journal article" date="2013" name="BMC Genomics">
        <title>Reconstruction of the lipid metabolism for the microalga Monoraphidium neglectum from its genome sequence reveals characteristics suitable for biofuel production.</title>
        <authorList>
            <person name="Bogen C."/>
            <person name="Al-Dilaimi A."/>
            <person name="Albersmeier A."/>
            <person name="Wichmann J."/>
            <person name="Grundmann M."/>
            <person name="Rupp O."/>
            <person name="Lauersen K.J."/>
            <person name="Blifernez-Klassen O."/>
            <person name="Kalinowski J."/>
            <person name="Goesmann A."/>
            <person name="Mussgnug J.H."/>
            <person name="Kruse O."/>
        </authorList>
    </citation>
    <scope>NUCLEOTIDE SEQUENCE [LARGE SCALE GENOMIC DNA]</scope>
    <source>
        <strain evidence="2 3">SAG 48.87</strain>
    </source>
</reference>
<dbReference type="OrthoDB" id="419533at2759"/>
<feature type="region of interest" description="Disordered" evidence="1">
    <location>
        <begin position="1"/>
        <end position="24"/>
    </location>
</feature>
<proteinExistence type="predicted"/>
<keyword evidence="3" id="KW-1185">Reference proteome</keyword>
<dbReference type="Pfam" id="PF13326">
    <property type="entry name" value="PSII_Pbs27"/>
    <property type="match status" value="1"/>
</dbReference>
<dbReference type="EMBL" id="KK106639">
    <property type="protein sequence ID" value="KIY91466.1"/>
    <property type="molecule type" value="Genomic_DNA"/>
</dbReference>
<accession>A0A0D2LN45</accession>
<feature type="compositionally biased region" description="Low complexity" evidence="1">
    <location>
        <begin position="12"/>
        <end position="24"/>
    </location>
</feature>
<feature type="compositionally biased region" description="Polar residues" evidence="1">
    <location>
        <begin position="1"/>
        <end position="11"/>
    </location>
</feature>
<dbReference type="AlphaFoldDB" id="A0A0D2LN45"/>
<name>A0A0D2LN45_9CHLO</name>
<dbReference type="Gene3D" id="1.20.58.810">
    <property type="entry name" value="Photosystem II Pbs27"/>
    <property type="match status" value="1"/>
</dbReference>
<dbReference type="KEGG" id="mng:MNEG_16497"/>
<protein>
    <submittedName>
        <fullName evidence="2">Uncharacterized protein</fullName>
    </submittedName>
</protein>
<sequence length="137" mass="14466">MMISSSTRAVSVQQQRRPAAVSARPSRGAVVVRASQAEPTASRRQVGGTAAAVLLAGALSAAAPAQAFLGFGGDGAQAAEQYTKDTNDVLQLVRDAVALPRDAPDREERVAEVRKGINTWVAKYRRNDKFAGRPSYG</sequence>
<dbReference type="RefSeq" id="XP_013890486.1">
    <property type="nucleotide sequence ID" value="XM_014035032.1"/>
</dbReference>
<dbReference type="GO" id="GO:0010206">
    <property type="term" value="P:photosystem II repair"/>
    <property type="evidence" value="ECO:0007669"/>
    <property type="project" value="InterPro"/>
</dbReference>